<comment type="pathway">
    <text evidence="2 12">Cofactor biosynthesis; riboflavin biosynthesis; 5-amino-6-(D-ribitylamino)uracil from GTP: step 2/4.</text>
</comment>
<comment type="catalytic activity">
    <reaction evidence="12">
        <text>5-amino-6-(5-phospho-D-ribitylamino)uracil + NADP(+) = 5-amino-6-(5-phospho-D-ribosylamino)uracil + NADPH + H(+)</text>
        <dbReference type="Rhea" id="RHEA:17845"/>
        <dbReference type="ChEBI" id="CHEBI:15378"/>
        <dbReference type="ChEBI" id="CHEBI:57783"/>
        <dbReference type="ChEBI" id="CHEBI:58349"/>
        <dbReference type="ChEBI" id="CHEBI:58421"/>
        <dbReference type="ChEBI" id="CHEBI:58453"/>
        <dbReference type="EC" id="1.1.1.193"/>
    </reaction>
</comment>
<dbReference type="GO" id="GO:0009231">
    <property type="term" value="P:riboflavin biosynthetic process"/>
    <property type="evidence" value="ECO:0007669"/>
    <property type="project" value="UniProtKB-UniPathway"/>
</dbReference>
<dbReference type="EC" id="3.5.4.26" evidence="12"/>
<evidence type="ECO:0000256" key="11">
    <source>
        <dbReference type="ARBA" id="ARBA00023268"/>
    </source>
</evidence>
<evidence type="ECO:0000256" key="13">
    <source>
        <dbReference type="PIRSR" id="PIRSR006769-1"/>
    </source>
</evidence>
<feature type="binding site" evidence="14">
    <location>
        <position position="183"/>
    </location>
    <ligand>
        <name>substrate</name>
    </ligand>
</feature>
<evidence type="ECO:0000256" key="5">
    <source>
        <dbReference type="ARBA" id="ARBA00007417"/>
    </source>
</evidence>
<dbReference type="Gene3D" id="3.40.430.10">
    <property type="entry name" value="Dihydrofolate Reductase, subunit A"/>
    <property type="match status" value="1"/>
</dbReference>
<dbReference type="Proteomes" id="UP000254794">
    <property type="component" value="Unassembled WGS sequence"/>
</dbReference>
<dbReference type="Gene3D" id="3.40.140.10">
    <property type="entry name" value="Cytidine Deaminase, domain 2"/>
    <property type="match status" value="1"/>
</dbReference>
<keyword evidence="7 12" id="KW-0479">Metal-binding</keyword>
<feature type="binding site" evidence="14">
    <location>
        <position position="199"/>
    </location>
    <ligand>
        <name>NADP(+)</name>
        <dbReference type="ChEBI" id="CHEBI:58349"/>
    </ligand>
</feature>
<dbReference type="CDD" id="cd01284">
    <property type="entry name" value="Riboflavin_deaminase-reductase"/>
    <property type="match status" value="1"/>
</dbReference>
<feature type="domain" description="CMP/dCMP-type deaminase" evidence="16">
    <location>
        <begin position="1"/>
        <end position="113"/>
    </location>
</feature>
<dbReference type="InterPro" id="IPR050765">
    <property type="entry name" value="Riboflavin_Biosynth_HTPR"/>
</dbReference>
<reference evidence="17 18" key="1">
    <citation type="submission" date="2018-06" db="EMBL/GenBank/DDBJ databases">
        <authorList>
            <consortium name="Pathogen Informatics"/>
            <person name="Doyle S."/>
        </authorList>
    </citation>
    <scope>NUCLEOTIDE SEQUENCE [LARGE SCALE GENOMIC DNA]</scope>
    <source>
        <strain evidence="17 18">NCTC13316</strain>
    </source>
</reference>
<dbReference type="OrthoDB" id="9800865at2"/>
<dbReference type="GO" id="GO:0008703">
    <property type="term" value="F:5-amino-6-(5-phosphoribosylamino)uracil reductase activity"/>
    <property type="evidence" value="ECO:0007669"/>
    <property type="project" value="UniProtKB-EC"/>
</dbReference>
<keyword evidence="6 12" id="KW-0686">Riboflavin biosynthesis</keyword>
<sequence>MHKEFMVAALEQAWLGRGVCAPNPSVGSVAVHNNQIVARAWHQGAGQAHAEQSVLQQLPTDLDNITLYVTLEPCNHWGRTPPCVSAIINSKVTHVVFGFHDPNPVVIANNTPNILREEGIIVEHFPLPEIDEFYQSYYYWTNTKKPWITAKLAQSLDGKIAGFEGSQIQLSNEKCKQFTHIQRLHTDIILTSARTIINDNPALDVRLADIKRKKPIAILDTNLSLSSVATKLKIFQTAEYCHIYHDENIPVHNRQPNCSYHAIPIHQGQLDLNAVISHLGLLGYHDLWVEAGGKIFSALHQLSLVQKTYLYLVPTFLGGQATSAYYGNNFFKRTHKISWLEQEDNMIACLVWGD</sequence>
<dbReference type="PIRSF" id="PIRSF006769">
    <property type="entry name" value="RibD"/>
    <property type="match status" value="1"/>
</dbReference>
<evidence type="ECO:0000256" key="9">
    <source>
        <dbReference type="ARBA" id="ARBA00022857"/>
    </source>
</evidence>
<evidence type="ECO:0000313" key="18">
    <source>
        <dbReference type="Proteomes" id="UP000254794"/>
    </source>
</evidence>
<feature type="binding site" evidence="14">
    <location>
        <position position="195"/>
    </location>
    <ligand>
        <name>NADP(+)</name>
        <dbReference type="ChEBI" id="CHEBI:58349"/>
    </ligand>
</feature>
<evidence type="ECO:0000259" key="16">
    <source>
        <dbReference type="PROSITE" id="PS51747"/>
    </source>
</evidence>
<gene>
    <name evidence="17" type="primary">ribD</name>
    <name evidence="17" type="ORF">NCTC13316_01210</name>
</gene>
<dbReference type="RefSeq" id="WP_115330774.1">
    <property type="nucleotide sequence ID" value="NZ_CAAAHP010000001.1"/>
</dbReference>
<dbReference type="NCBIfam" id="TIGR00326">
    <property type="entry name" value="eubact_ribD"/>
    <property type="match status" value="1"/>
</dbReference>
<feature type="binding site" evidence="15">
    <location>
        <position position="83"/>
    </location>
    <ligand>
        <name>Zn(2+)</name>
        <dbReference type="ChEBI" id="CHEBI:29105"/>
        <note>catalytic</note>
    </ligand>
</feature>
<dbReference type="PROSITE" id="PS00903">
    <property type="entry name" value="CYT_DCMP_DEAMINASES_1"/>
    <property type="match status" value="1"/>
</dbReference>
<protein>
    <recommendedName>
        <fullName evidence="12">Riboflavin biosynthesis protein RibD</fullName>
    </recommendedName>
    <domain>
        <recommendedName>
            <fullName evidence="12">Diaminohydroxyphosphoribosylaminopyrimidine deaminase</fullName>
            <shortName evidence="12">DRAP deaminase</shortName>
            <ecNumber evidence="12">3.5.4.26</ecNumber>
        </recommendedName>
        <alternativeName>
            <fullName evidence="12">Riboflavin-specific deaminase</fullName>
        </alternativeName>
    </domain>
    <domain>
        <recommendedName>
            <fullName evidence="12">5-amino-6-(5-phosphoribosylamino)uracil reductase</fullName>
            <ecNumber evidence="12">1.1.1.193</ecNumber>
        </recommendedName>
        <alternativeName>
            <fullName evidence="12">HTP reductase</fullName>
        </alternativeName>
    </domain>
</protein>
<dbReference type="InterPro" id="IPR024072">
    <property type="entry name" value="DHFR-like_dom_sf"/>
</dbReference>
<evidence type="ECO:0000256" key="7">
    <source>
        <dbReference type="ARBA" id="ARBA00022723"/>
    </source>
</evidence>
<dbReference type="Pfam" id="PF00383">
    <property type="entry name" value="dCMP_cyt_deam_1"/>
    <property type="match status" value="1"/>
</dbReference>
<dbReference type="EMBL" id="UGOD01000001">
    <property type="protein sequence ID" value="STX51118.1"/>
    <property type="molecule type" value="Genomic_DNA"/>
</dbReference>
<comment type="function">
    <text evidence="1 12">Converts 2,5-diamino-6-(ribosylamino)-4(3h)-pyrimidinone 5'-phosphate into 5-amino-6-(ribosylamino)-2,4(1h,3h)-pyrimidinedione 5'-phosphate.</text>
</comment>
<evidence type="ECO:0000256" key="2">
    <source>
        <dbReference type="ARBA" id="ARBA00004882"/>
    </source>
</evidence>
<comment type="pathway">
    <text evidence="3 12">Cofactor biosynthesis; riboflavin biosynthesis; 5-amino-6-(D-ribitylamino)uracil from GTP: step 3/4.</text>
</comment>
<comment type="cofactor">
    <cofactor evidence="12 15">
        <name>Zn(2+)</name>
        <dbReference type="ChEBI" id="CHEBI:29105"/>
    </cofactor>
    <text evidence="12 15">Binds 1 zinc ion.</text>
</comment>
<keyword evidence="8 12" id="KW-0862">Zinc</keyword>
<evidence type="ECO:0000256" key="14">
    <source>
        <dbReference type="PIRSR" id="PIRSR006769-2"/>
    </source>
</evidence>
<dbReference type="SUPFAM" id="SSF53597">
    <property type="entry name" value="Dihydrofolate reductase-like"/>
    <property type="match status" value="1"/>
</dbReference>
<evidence type="ECO:0000256" key="12">
    <source>
        <dbReference type="PIRNR" id="PIRNR006769"/>
    </source>
</evidence>
<keyword evidence="9 12" id="KW-0521">NADP</keyword>
<keyword evidence="12" id="KW-0378">Hydrolase</keyword>
<dbReference type="GO" id="GO:0008835">
    <property type="term" value="F:diaminohydroxyphosphoribosylaminopyrimidine deaminase activity"/>
    <property type="evidence" value="ECO:0007669"/>
    <property type="project" value="UniProtKB-EC"/>
</dbReference>
<keyword evidence="10 12" id="KW-0560">Oxidoreductase</keyword>
<organism evidence="17 18">
    <name type="scientific">Legionella busanensis</name>
    <dbReference type="NCBI Taxonomy" id="190655"/>
    <lineage>
        <taxon>Bacteria</taxon>
        <taxon>Pseudomonadati</taxon>
        <taxon>Pseudomonadota</taxon>
        <taxon>Gammaproteobacteria</taxon>
        <taxon>Legionellales</taxon>
        <taxon>Legionellaceae</taxon>
        <taxon>Legionella</taxon>
    </lineage>
</organism>
<comment type="similarity">
    <text evidence="4 12">In the N-terminal section; belongs to the cytidine and deoxycytidylate deaminase family.</text>
</comment>
<evidence type="ECO:0000256" key="1">
    <source>
        <dbReference type="ARBA" id="ARBA00002151"/>
    </source>
</evidence>
<evidence type="ECO:0000256" key="10">
    <source>
        <dbReference type="ARBA" id="ARBA00023002"/>
    </source>
</evidence>
<dbReference type="PANTHER" id="PTHR38011">
    <property type="entry name" value="DIHYDROFOLATE REDUCTASE FAMILY PROTEIN (AFU_ORTHOLOGUE AFUA_8G06820)"/>
    <property type="match status" value="1"/>
</dbReference>
<comment type="similarity">
    <text evidence="5 12">In the C-terminal section; belongs to the HTP reductase family.</text>
</comment>
<proteinExistence type="inferred from homology"/>
<dbReference type="AlphaFoldDB" id="A0A378JKA1"/>
<feature type="binding site" evidence="15">
    <location>
        <position position="49"/>
    </location>
    <ligand>
        <name>Zn(2+)</name>
        <dbReference type="ChEBI" id="CHEBI:29105"/>
        <note>catalytic</note>
    </ligand>
</feature>
<feature type="binding site" evidence="14">
    <location>
        <begin position="292"/>
        <end position="298"/>
    </location>
    <ligand>
        <name>NADP(+)</name>
        <dbReference type="ChEBI" id="CHEBI:58349"/>
    </ligand>
</feature>
<feature type="binding site" evidence="14">
    <location>
        <position position="153"/>
    </location>
    <ligand>
        <name>NADP(+)</name>
        <dbReference type="ChEBI" id="CHEBI:58349"/>
    </ligand>
</feature>
<dbReference type="InterPro" id="IPR004794">
    <property type="entry name" value="Eubact_RibD"/>
</dbReference>
<feature type="binding site" evidence="14">
    <location>
        <position position="206"/>
    </location>
    <ligand>
        <name>substrate</name>
    </ligand>
</feature>
<feature type="binding site" evidence="14">
    <location>
        <position position="221"/>
    </location>
    <ligand>
        <name>NADP(+)</name>
        <dbReference type="ChEBI" id="CHEBI:58349"/>
    </ligand>
</feature>
<dbReference type="PROSITE" id="PS51747">
    <property type="entry name" value="CYT_DCMP_DEAMINASES_2"/>
    <property type="match status" value="1"/>
</dbReference>
<dbReference type="InterPro" id="IPR002734">
    <property type="entry name" value="RibDG_C"/>
</dbReference>
<dbReference type="PANTHER" id="PTHR38011:SF7">
    <property type="entry name" value="2,5-DIAMINO-6-RIBOSYLAMINO-4(3H)-PYRIMIDINONE 5'-PHOSPHATE REDUCTASE"/>
    <property type="match status" value="1"/>
</dbReference>
<dbReference type="InterPro" id="IPR016193">
    <property type="entry name" value="Cytidine_deaminase-like"/>
</dbReference>
<dbReference type="GO" id="GO:0008270">
    <property type="term" value="F:zinc ion binding"/>
    <property type="evidence" value="ECO:0007669"/>
    <property type="project" value="InterPro"/>
</dbReference>
<feature type="active site" description="Proton donor" evidence="13">
    <location>
        <position position="51"/>
    </location>
</feature>
<dbReference type="EC" id="1.1.1.193" evidence="12"/>
<evidence type="ECO:0000256" key="8">
    <source>
        <dbReference type="ARBA" id="ARBA00022833"/>
    </source>
</evidence>
<feature type="binding site" evidence="15">
    <location>
        <position position="74"/>
    </location>
    <ligand>
        <name>Zn(2+)</name>
        <dbReference type="ChEBI" id="CHEBI:29105"/>
        <note>catalytic</note>
    </ligand>
</feature>
<feature type="binding site" evidence="14">
    <location>
        <position position="290"/>
    </location>
    <ligand>
        <name>substrate</name>
    </ligand>
</feature>
<feature type="binding site" evidence="14">
    <location>
        <position position="203"/>
    </location>
    <ligand>
        <name>substrate</name>
    </ligand>
</feature>
<dbReference type="Pfam" id="PF01872">
    <property type="entry name" value="RibD_C"/>
    <property type="match status" value="1"/>
</dbReference>
<dbReference type="SUPFAM" id="SSF53927">
    <property type="entry name" value="Cytidine deaminase-like"/>
    <property type="match status" value="1"/>
</dbReference>
<evidence type="ECO:0000313" key="17">
    <source>
        <dbReference type="EMBL" id="STX51118.1"/>
    </source>
</evidence>
<comment type="catalytic activity">
    <reaction evidence="12">
        <text>2,5-diamino-6-hydroxy-4-(5-phosphoribosylamino)-pyrimidine + H2O + H(+) = 5-amino-6-(5-phospho-D-ribosylamino)uracil + NH4(+)</text>
        <dbReference type="Rhea" id="RHEA:21868"/>
        <dbReference type="ChEBI" id="CHEBI:15377"/>
        <dbReference type="ChEBI" id="CHEBI:15378"/>
        <dbReference type="ChEBI" id="CHEBI:28938"/>
        <dbReference type="ChEBI" id="CHEBI:58453"/>
        <dbReference type="ChEBI" id="CHEBI:58614"/>
        <dbReference type="EC" id="3.5.4.26"/>
    </reaction>
</comment>
<keyword evidence="18" id="KW-1185">Reference proteome</keyword>
<evidence type="ECO:0000256" key="6">
    <source>
        <dbReference type="ARBA" id="ARBA00022619"/>
    </source>
</evidence>
<dbReference type="InterPro" id="IPR002125">
    <property type="entry name" value="CMP_dCMP_dom"/>
</dbReference>
<evidence type="ECO:0000256" key="15">
    <source>
        <dbReference type="PIRSR" id="PIRSR006769-3"/>
    </source>
</evidence>
<evidence type="ECO:0000256" key="4">
    <source>
        <dbReference type="ARBA" id="ARBA00005259"/>
    </source>
</evidence>
<keyword evidence="11" id="KW-0511">Multifunctional enzyme</keyword>
<name>A0A378JKA1_9GAMM</name>
<dbReference type="UniPathway" id="UPA00275">
    <property type="reaction ID" value="UER00401"/>
</dbReference>
<evidence type="ECO:0000256" key="3">
    <source>
        <dbReference type="ARBA" id="ARBA00004910"/>
    </source>
</evidence>
<accession>A0A378JKA1</accession>
<dbReference type="InterPro" id="IPR016192">
    <property type="entry name" value="APOBEC/CMP_deaminase_Zn-bd"/>
</dbReference>